<gene>
    <name evidence="1" type="ORF">PSm6_33110</name>
</gene>
<dbReference type="Proteomes" id="UP001064896">
    <property type="component" value="Chromosome"/>
</dbReference>
<dbReference type="PIRSF" id="PIRSF026326">
    <property type="entry name" value="InaA"/>
    <property type="match status" value="1"/>
</dbReference>
<evidence type="ECO:0000313" key="1">
    <source>
        <dbReference type="EMBL" id="BCD86904.1"/>
    </source>
</evidence>
<keyword evidence="2" id="KW-1185">Reference proteome</keyword>
<reference evidence="1" key="1">
    <citation type="submission" date="2020-05" db="EMBL/GenBank/DDBJ databases">
        <title>Complete genome sequence of Pseudomonas sp. Sm006.</title>
        <authorList>
            <person name="Takeuchi K."/>
            <person name="Someya N."/>
        </authorList>
    </citation>
    <scope>NUCLEOTIDE SEQUENCE</scope>
    <source>
        <strain evidence="1">Sm006</strain>
    </source>
</reference>
<dbReference type="InterPro" id="IPR027023">
    <property type="entry name" value="Put_LipoPS_kinase_InaA"/>
</dbReference>
<keyword evidence="1" id="KW-0418">Kinase</keyword>
<dbReference type="Pfam" id="PF06293">
    <property type="entry name" value="Kdo"/>
    <property type="match status" value="1"/>
</dbReference>
<dbReference type="InterPro" id="IPR011009">
    <property type="entry name" value="Kinase-like_dom_sf"/>
</dbReference>
<name>A0ABN6BWA4_9PSED</name>
<dbReference type="GO" id="GO:0016301">
    <property type="term" value="F:kinase activity"/>
    <property type="evidence" value="ECO:0007669"/>
    <property type="project" value="UniProtKB-KW"/>
</dbReference>
<dbReference type="SUPFAM" id="SSF56112">
    <property type="entry name" value="Protein kinase-like (PK-like)"/>
    <property type="match status" value="1"/>
</dbReference>
<sequence length="239" mass="27210">MTAGVMALTSDTNHQFDHFWDWRGEWVEAPNLRRGGESGVERVRREDGAVLYSKRQCGHLYRSLLHPFGRPTVLRERDAIRAFERLGVRVPRLVFCGARRGGEAGWQALLVTEALDGFIDFERWYASVEGRPETLAERERVLGQVAEVLARLHRGGWQHGCLYPKHVFIRLGEGSDPASVEIALLDLEKSRRRFAHARAAFNDVGQIKRHSAIREDDWACLLAAYELAFGGRVEALHRL</sequence>
<dbReference type="EMBL" id="AP023081">
    <property type="protein sequence ID" value="BCD86904.1"/>
    <property type="molecule type" value="Genomic_DNA"/>
</dbReference>
<organism evidence="1 2">
    <name type="scientific">Pseudomonas solani</name>
    <dbReference type="NCBI Taxonomy" id="2731552"/>
    <lineage>
        <taxon>Bacteria</taxon>
        <taxon>Pseudomonadati</taxon>
        <taxon>Pseudomonadota</taxon>
        <taxon>Gammaproteobacteria</taxon>
        <taxon>Pseudomonadales</taxon>
        <taxon>Pseudomonadaceae</taxon>
        <taxon>Pseudomonas</taxon>
    </lineage>
</organism>
<accession>A0ABN6BWA4</accession>
<protein>
    <submittedName>
        <fullName evidence="1">LPS kinase</fullName>
    </submittedName>
</protein>
<keyword evidence="1" id="KW-0808">Transferase</keyword>
<proteinExistence type="predicted"/>
<evidence type="ECO:0000313" key="2">
    <source>
        <dbReference type="Proteomes" id="UP001064896"/>
    </source>
</evidence>